<dbReference type="GO" id="GO:0030203">
    <property type="term" value="P:glycosaminoglycan metabolic process"/>
    <property type="evidence" value="ECO:0007669"/>
    <property type="project" value="TreeGrafter"/>
</dbReference>
<dbReference type="GO" id="GO:0016020">
    <property type="term" value="C:membrane"/>
    <property type="evidence" value="ECO:0007669"/>
    <property type="project" value="TreeGrafter"/>
</dbReference>
<dbReference type="GO" id="GO:0004563">
    <property type="term" value="F:beta-N-acetylhexosaminidase activity"/>
    <property type="evidence" value="ECO:0007669"/>
    <property type="project" value="UniProtKB-EC"/>
</dbReference>
<dbReference type="Gene3D" id="3.20.20.80">
    <property type="entry name" value="Glycosidases"/>
    <property type="match status" value="1"/>
</dbReference>
<dbReference type="GO" id="GO:0005975">
    <property type="term" value="P:carbohydrate metabolic process"/>
    <property type="evidence" value="ECO:0007669"/>
    <property type="project" value="InterPro"/>
</dbReference>
<dbReference type="PANTHER" id="PTHR22600:SF57">
    <property type="entry name" value="BETA-N-ACETYLHEXOSAMINIDASE"/>
    <property type="match status" value="1"/>
</dbReference>
<protein>
    <recommendedName>
        <fullName evidence="3">beta-N-acetylhexosaminidase</fullName>
        <ecNumber evidence="3">3.2.1.52</ecNumber>
    </recommendedName>
</protein>
<dbReference type="PRINTS" id="PR00738">
    <property type="entry name" value="GLHYDRLASE20"/>
</dbReference>
<reference evidence="7" key="1">
    <citation type="submission" date="2021-04" db="EMBL/GenBank/DDBJ databases">
        <title>Complete Genome Sequences of Macrococcus spp. from dog and cattle.</title>
        <authorList>
            <person name="Schwendener S."/>
            <person name="Perreten V."/>
        </authorList>
    </citation>
    <scope>NUCLEOTIDE SEQUENCE</scope>
    <source>
        <strain evidence="7">Epi0143-OL</strain>
    </source>
</reference>
<dbReference type="PANTHER" id="PTHR22600">
    <property type="entry name" value="BETA-HEXOSAMINIDASE"/>
    <property type="match status" value="1"/>
</dbReference>
<dbReference type="KEGG" id="mequ:KFV11_05400"/>
<dbReference type="Proteomes" id="UP001057381">
    <property type="component" value="Chromosome"/>
</dbReference>
<feature type="domain" description="Glycoside hydrolase family 20 catalytic" evidence="6">
    <location>
        <begin position="6"/>
        <end position="292"/>
    </location>
</feature>
<feature type="active site" description="Proton donor" evidence="5">
    <location>
        <position position="156"/>
    </location>
</feature>
<accession>A0A9Q9F2H2</accession>
<comment type="catalytic activity">
    <reaction evidence="1">
        <text>Hydrolysis of terminal non-reducing N-acetyl-D-hexosamine residues in N-acetyl-beta-D-hexosaminides.</text>
        <dbReference type="EC" id="3.2.1.52"/>
    </reaction>
</comment>
<evidence type="ECO:0000256" key="2">
    <source>
        <dbReference type="ARBA" id="ARBA00006285"/>
    </source>
</evidence>
<evidence type="ECO:0000259" key="6">
    <source>
        <dbReference type="Pfam" id="PF00728"/>
    </source>
</evidence>
<dbReference type="InterPro" id="IPR017853">
    <property type="entry name" value="GH"/>
</dbReference>
<proteinExistence type="inferred from homology"/>
<gene>
    <name evidence="7" type="ORF">KFV11_05400</name>
</gene>
<name>A0A9Q9F2H2_9STAP</name>
<dbReference type="Pfam" id="PF00728">
    <property type="entry name" value="Glyco_hydro_20"/>
    <property type="match status" value="1"/>
</dbReference>
<evidence type="ECO:0000256" key="5">
    <source>
        <dbReference type="PIRSR" id="PIRSR625705-1"/>
    </source>
</evidence>
<evidence type="ECO:0000313" key="8">
    <source>
        <dbReference type="Proteomes" id="UP001057381"/>
    </source>
</evidence>
<sequence length="317" mass="35727">MNQQHGVVIDCARRYCSVDVLTAVIDELAAGKGDFLQLHFSDNEGYGIASDYLALNSGETNPDYLTQQEVTGLIHYANDRNIQVIPDFDVPAHSKYWLERHQELYPQHVIQTDFDETVVDYFGNEAAVAAVKQMIDDITALFQQRGLQRLVIGADEVPGSGSYQQDYIHFINTIADYVTEQGYTPAIWNDGVTTDGLKSLAPNVEILYWQQPEQGLTADEFLSSQRAVYNYNFYTAAFLPNVQRSEQAVHEQAAYIKNQHRLTRFCHHDDPYYAAAASNIAGSAMTFWNEEAAGLSDEELLLQLVPLIRAFLQTARQ</sequence>
<dbReference type="EMBL" id="CP073809">
    <property type="protein sequence ID" value="UTH14785.1"/>
    <property type="molecule type" value="Genomic_DNA"/>
</dbReference>
<evidence type="ECO:0000256" key="1">
    <source>
        <dbReference type="ARBA" id="ARBA00001231"/>
    </source>
</evidence>
<dbReference type="EC" id="3.2.1.52" evidence="3"/>
<comment type="similarity">
    <text evidence="2">Belongs to the glycosyl hydrolase 20 family.</text>
</comment>
<dbReference type="RefSeq" id="WP_254250562.1">
    <property type="nucleotide sequence ID" value="NZ_CP073809.1"/>
</dbReference>
<evidence type="ECO:0000313" key="7">
    <source>
        <dbReference type="EMBL" id="UTH14785.1"/>
    </source>
</evidence>
<dbReference type="InterPro" id="IPR015883">
    <property type="entry name" value="Glyco_hydro_20_cat"/>
</dbReference>
<dbReference type="SUPFAM" id="SSF51445">
    <property type="entry name" value="(Trans)glycosidases"/>
    <property type="match status" value="1"/>
</dbReference>
<keyword evidence="4" id="KW-0378">Hydrolase</keyword>
<dbReference type="InterPro" id="IPR025705">
    <property type="entry name" value="Beta_hexosaminidase_sua/sub"/>
</dbReference>
<dbReference type="AlphaFoldDB" id="A0A9Q9F2H2"/>
<evidence type="ECO:0000256" key="4">
    <source>
        <dbReference type="ARBA" id="ARBA00022801"/>
    </source>
</evidence>
<evidence type="ECO:0000256" key="3">
    <source>
        <dbReference type="ARBA" id="ARBA00012663"/>
    </source>
</evidence>
<organism evidence="7 8">
    <name type="scientific">Macrococcus equipercicus</name>
    <dbReference type="NCBI Taxonomy" id="69967"/>
    <lineage>
        <taxon>Bacteria</taxon>
        <taxon>Bacillati</taxon>
        <taxon>Bacillota</taxon>
        <taxon>Bacilli</taxon>
        <taxon>Bacillales</taxon>
        <taxon>Staphylococcaceae</taxon>
        <taxon>Macrococcus</taxon>
    </lineage>
</organism>